<evidence type="ECO:0000313" key="2">
    <source>
        <dbReference type="EMBL" id="KAF2687327.1"/>
    </source>
</evidence>
<protein>
    <submittedName>
        <fullName evidence="2">Uncharacterized protein</fullName>
    </submittedName>
</protein>
<organism evidence="2 3">
    <name type="scientific">Lentithecium fluviatile CBS 122367</name>
    <dbReference type="NCBI Taxonomy" id="1168545"/>
    <lineage>
        <taxon>Eukaryota</taxon>
        <taxon>Fungi</taxon>
        <taxon>Dikarya</taxon>
        <taxon>Ascomycota</taxon>
        <taxon>Pezizomycotina</taxon>
        <taxon>Dothideomycetes</taxon>
        <taxon>Pleosporomycetidae</taxon>
        <taxon>Pleosporales</taxon>
        <taxon>Massarineae</taxon>
        <taxon>Lentitheciaceae</taxon>
        <taxon>Lentithecium</taxon>
    </lineage>
</organism>
<feature type="compositionally biased region" description="Polar residues" evidence="1">
    <location>
        <begin position="85"/>
        <end position="96"/>
    </location>
</feature>
<evidence type="ECO:0000313" key="3">
    <source>
        <dbReference type="Proteomes" id="UP000799291"/>
    </source>
</evidence>
<dbReference type="Proteomes" id="UP000799291">
    <property type="component" value="Unassembled WGS sequence"/>
</dbReference>
<dbReference type="EMBL" id="MU005575">
    <property type="protein sequence ID" value="KAF2687327.1"/>
    <property type="molecule type" value="Genomic_DNA"/>
</dbReference>
<gene>
    <name evidence="2" type="ORF">K458DRAFT_429268</name>
</gene>
<dbReference type="AlphaFoldDB" id="A0A6G1J9U0"/>
<reference evidence="2" key="1">
    <citation type="journal article" date="2020" name="Stud. Mycol.">
        <title>101 Dothideomycetes genomes: a test case for predicting lifestyles and emergence of pathogens.</title>
        <authorList>
            <person name="Haridas S."/>
            <person name="Albert R."/>
            <person name="Binder M."/>
            <person name="Bloem J."/>
            <person name="Labutti K."/>
            <person name="Salamov A."/>
            <person name="Andreopoulos B."/>
            <person name="Baker S."/>
            <person name="Barry K."/>
            <person name="Bills G."/>
            <person name="Bluhm B."/>
            <person name="Cannon C."/>
            <person name="Castanera R."/>
            <person name="Culley D."/>
            <person name="Daum C."/>
            <person name="Ezra D."/>
            <person name="Gonzalez J."/>
            <person name="Henrissat B."/>
            <person name="Kuo A."/>
            <person name="Liang C."/>
            <person name="Lipzen A."/>
            <person name="Lutzoni F."/>
            <person name="Magnuson J."/>
            <person name="Mondo S."/>
            <person name="Nolan M."/>
            <person name="Ohm R."/>
            <person name="Pangilinan J."/>
            <person name="Park H.-J."/>
            <person name="Ramirez L."/>
            <person name="Alfaro M."/>
            <person name="Sun H."/>
            <person name="Tritt A."/>
            <person name="Yoshinaga Y."/>
            <person name="Zwiers L.-H."/>
            <person name="Turgeon B."/>
            <person name="Goodwin S."/>
            <person name="Spatafora J."/>
            <person name="Crous P."/>
            <person name="Grigoriev I."/>
        </authorList>
    </citation>
    <scope>NUCLEOTIDE SEQUENCE</scope>
    <source>
        <strain evidence="2">CBS 122367</strain>
    </source>
</reference>
<feature type="compositionally biased region" description="Polar residues" evidence="1">
    <location>
        <begin position="50"/>
        <end position="77"/>
    </location>
</feature>
<accession>A0A6G1J9U0</accession>
<evidence type="ECO:0000256" key="1">
    <source>
        <dbReference type="SAM" id="MobiDB-lite"/>
    </source>
</evidence>
<name>A0A6G1J9U0_9PLEO</name>
<feature type="region of interest" description="Disordered" evidence="1">
    <location>
        <begin position="44"/>
        <end position="96"/>
    </location>
</feature>
<proteinExistence type="predicted"/>
<keyword evidence="3" id="KW-1185">Reference proteome</keyword>
<sequence length="167" mass="18691">MGVVQNGECTCSSGSVILTYLFHCYILLRLSSLSYEESLQDLTSLSQDSNNPNKPSRCSPSKQMPASIPPQSTQHAQQPPRPMAQSPSQKLTSPSAQAASRHGSARFYLFGGRPCSLLLRQRIKSCSGRTTSLWAFLPSGGLQRRQRGMWLFCREWVRKAQIRLTWD</sequence>